<reference evidence="1" key="1">
    <citation type="submission" date="2023-10" db="EMBL/GenBank/DDBJ databases">
        <authorList>
            <person name="Rodriguez Cubillos JULIANA M."/>
            <person name="De Vega J."/>
        </authorList>
    </citation>
    <scope>NUCLEOTIDE SEQUENCE</scope>
</reference>
<comment type="caution">
    <text evidence="1">The sequence shown here is derived from an EMBL/GenBank/DDBJ whole genome shotgun (WGS) entry which is preliminary data.</text>
</comment>
<gene>
    <name evidence="1" type="ORF">MILVUS5_LOCUS15337</name>
</gene>
<organism evidence="1 2">
    <name type="scientific">Trifolium pratense</name>
    <name type="common">Red clover</name>
    <dbReference type="NCBI Taxonomy" id="57577"/>
    <lineage>
        <taxon>Eukaryota</taxon>
        <taxon>Viridiplantae</taxon>
        <taxon>Streptophyta</taxon>
        <taxon>Embryophyta</taxon>
        <taxon>Tracheophyta</taxon>
        <taxon>Spermatophyta</taxon>
        <taxon>Magnoliopsida</taxon>
        <taxon>eudicotyledons</taxon>
        <taxon>Gunneridae</taxon>
        <taxon>Pentapetalae</taxon>
        <taxon>rosids</taxon>
        <taxon>fabids</taxon>
        <taxon>Fabales</taxon>
        <taxon>Fabaceae</taxon>
        <taxon>Papilionoideae</taxon>
        <taxon>50 kb inversion clade</taxon>
        <taxon>NPAAA clade</taxon>
        <taxon>Hologalegina</taxon>
        <taxon>IRL clade</taxon>
        <taxon>Trifolieae</taxon>
        <taxon>Trifolium</taxon>
    </lineage>
</organism>
<accession>A0ACB0JT85</accession>
<protein>
    <submittedName>
        <fullName evidence="1">Uncharacterized protein</fullName>
    </submittedName>
</protein>
<evidence type="ECO:0000313" key="1">
    <source>
        <dbReference type="EMBL" id="CAJ2646668.1"/>
    </source>
</evidence>
<proteinExistence type="predicted"/>
<dbReference type="Proteomes" id="UP001177021">
    <property type="component" value="Unassembled WGS sequence"/>
</dbReference>
<dbReference type="EMBL" id="CASHSV030000109">
    <property type="protein sequence ID" value="CAJ2646668.1"/>
    <property type="molecule type" value="Genomic_DNA"/>
</dbReference>
<keyword evidence="2" id="KW-1185">Reference proteome</keyword>
<sequence length="383" mass="43383">MAGRNDRAIANALTAVAQALQGNQNQQGGNDERRLERFMKQEPPKFNGGHNPDDAYKWLQEIERIFRVMEATDAQKVMMATHRLTDEADFWWDNTRERMIAVGTLMTWNNFKNEFLAKYFPADAMTKKEIEFLKLEQGSMTVAEYARKFEELSRFCPHINAVGAEGSKCVKFEGGLRPEIKKAVGYQEIRNFAALVNKSRIYEEDSKASSRYYKASSEKRHADQNRNKPYDKSRVDQEGKQKSANGRETSGGGNSNPSRCFKCGEIGHHVAECQETKSKCFRCGRLGHMANECRSSTVTCFRCGEPGHTRPQCGKPKRGPDTTPAKGKTKQERGQDTEQGKQQYSVRIERARKGRREGKEGKPQSSSLGKSLPIQIFQVTDES</sequence>
<name>A0ACB0JT85_TRIPR</name>
<evidence type="ECO:0000313" key="2">
    <source>
        <dbReference type="Proteomes" id="UP001177021"/>
    </source>
</evidence>